<feature type="domain" description="O-antigen ligase-related" evidence="5">
    <location>
        <begin position="236"/>
        <end position="382"/>
    </location>
</feature>
<dbReference type="GO" id="GO:0016874">
    <property type="term" value="F:ligase activity"/>
    <property type="evidence" value="ECO:0007669"/>
    <property type="project" value="UniProtKB-KW"/>
</dbReference>
<evidence type="ECO:0000256" key="1">
    <source>
        <dbReference type="ARBA" id="ARBA00004141"/>
    </source>
</evidence>
<keyword evidence="6" id="KW-0436">Ligase</keyword>
<protein>
    <submittedName>
        <fullName evidence="6">O-antigen ligase domain-containing protein</fullName>
    </submittedName>
</protein>
<gene>
    <name evidence="6" type="ORF">DAH66_13860</name>
</gene>
<proteinExistence type="predicted"/>
<sequence length="473" mass="50877">MRYLAQRSILFWVLTGYIALVALLGGSARPDTLSLMLLRPAAVLIGGYALWRLQREAVVRYWPLFALFGAALALVLLHMLPLPPALWQALPGRGIVVEIDRLTDAGELWRPLSLAPKQSWNAFFALLVPLTTLLLVVQLDAEERGALVPVLLVIGLCSALLGTLQLLGPATGPLYFYRITNYGSPVGIFANRNHFAVFAACMLPMLAYWAARARTTEGDRVRLIAAAAAALVVPPILLLAGSRAGVLAGLLCIAAVPLLYRKPQAEARGKTKPARGPRWGRYAAGIAGVAAMALLVAFLADVPAVEGLVAQDVREDARMPAWQAALAMAWQYFPFGSGLGSFVETYKLDEPFALLKPSYFNHAHNDPLELLVTGGLPAVLLAAAAVVLVLVRTWQVWRQPANGRTALARLGSVLLVTLLLASIADYPLRVPSLACIAVLLMVWIEGAVARKAQDTENVGSGDRYRLSGSHSPL</sequence>
<keyword evidence="2" id="KW-0812">Transmembrane</keyword>
<dbReference type="AlphaFoldDB" id="A0A430CAP4"/>
<evidence type="ECO:0000256" key="4">
    <source>
        <dbReference type="ARBA" id="ARBA00023136"/>
    </source>
</evidence>
<dbReference type="InterPro" id="IPR051533">
    <property type="entry name" value="WaaL-like"/>
</dbReference>
<dbReference type="EMBL" id="QQYZ01000013">
    <property type="protein sequence ID" value="RSY81954.1"/>
    <property type="molecule type" value="Genomic_DNA"/>
</dbReference>
<name>A0A430CAP4_9SPHN</name>
<dbReference type="Pfam" id="PF04932">
    <property type="entry name" value="Wzy_C"/>
    <property type="match status" value="1"/>
</dbReference>
<dbReference type="Proteomes" id="UP000287746">
    <property type="component" value="Unassembled WGS sequence"/>
</dbReference>
<dbReference type="PANTHER" id="PTHR37422">
    <property type="entry name" value="TEICHURONIC ACID BIOSYNTHESIS PROTEIN TUAE"/>
    <property type="match status" value="1"/>
</dbReference>
<keyword evidence="3" id="KW-1133">Transmembrane helix</keyword>
<reference evidence="6 7" key="1">
    <citation type="submission" date="2018-07" db="EMBL/GenBank/DDBJ databases">
        <title>Genomic and Epidemiologic Investigation of an Indolent Hospital Outbreak.</title>
        <authorList>
            <person name="Johnson R.C."/>
            <person name="Deming C."/>
            <person name="Conlan S."/>
            <person name="Zellmer C.J."/>
            <person name="Michelin A.V."/>
            <person name="Lee-Lin S."/>
            <person name="Thomas P.J."/>
            <person name="Park M."/>
            <person name="Weingarten R.A."/>
            <person name="Less J."/>
            <person name="Dekker J.P."/>
            <person name="Frank K.M."/>
            <person name="Musser K.A."/>
            <person name="Mcquiston J.R."/>
            <person name="Henderson D.K."/>
            <person name="Lau A.F."/>
            <person name="Palmore T.N."/>
            <person name="Segre J.A."/>
        </authorList>
    </citation>
    <scope>NUCLEOTIDE SEQUENCE [LARGE SCALE GENOMIC DNA]</scope>
    <source>
        <strain evidence="6 7">SK-CDC1_0717</strain>
    </source>
</reference>
<comment type="caution">
    <text evidence="6">The sequence shown here is derived from an EMBL/GenBank/DDBJ whole genome shotgun (WGS) entry which is preliminary data.</text>
</comment>
<keyword evidence="4" id="KW-0472">Membrane</keyword>
<organism evidence="6 7">
    <name type="scientific">Sphingomonas koreensis</name>
    <dbReference type="NCBI Taxonomy" id="93064"/>
    <lineage>
        <taxon>Bacteria</taxon>
        <taxon>Pseudomonadati</taxon>
        <taxon>Pseudomonadota</taxon>
        <taxon>Alphaproteobacteria</taxon>
        <taxon>Sphingomonadales</taxon>
        <taxon>Sphingomonadaceae</taxon>
        <taxon>Sphingomonas</taxon>
    </lineage>
</organism>
<evidence type="ECO:0000256" key="3">
    <source>
        <dbReference type="ARBA" id="ARBA00022989"/>
    </source>
</evidence>
<dbReference type="PANTHER" id="PTHR37422:SF23">
    <property type="entry name" value="TEICHURONIC ACID BIOSYNTHESIS PROTEIN TUAE"/>
    <property type="match status" value="1"/>
</dbReference>
<dbReference type="RefSeq" id="WP_066573439.1">
    <property type="nucleotide sequence ID" value="NZ_PGEN01000001.1"/>
</dbReference>
<evidence type="ECO:0000256" key="2">
    <source>
        <dbReference type="ARBA" id="ARBA00022692"/>
    </source>
</evidence>
<dbReference type="InterPro" id="IPR007016">
    <property type="entry name" value="O-antigen_ligase-rel_domated"/>
</dbReference>
<evidence type="ECO:0000313" key="7">
    <source>
        <dbReference type="Proteomes" id="UP000287746"/>
    </source>
</evidence>
<dbReference type="GO" id="GO:0016020">
    <property type="term" value="C:membrane"/>
    <property type="evidence" value="ECO:0007669"/>
    <property type="project" value="UniProtKB-SubCell"/>
</dbReference>
<evidence type="ECO:0000259" key="5">
    <source>
        <dbReference type="Pfam" id="PF04932"/>
    </source>
</evidence>
<accession>A0A430CAP4</accession>
<evidence type="ECO:0000313" key="6">
    <source>
        <dbReference type="EMBL" id="RSY81954.1"/>
    </source>
</evidence>
<comment type="subcellular location">
    <subcellularLocation>
        <location evidence="1">Membrane</location>
        <topology evidence="1">Multi-pass membrane protein</topology>
    </subcellularLocation>
</comment>